<comment type="caution">
    <text evidence="1">The sequence shown here is derived from an EMBL/GenBank/DDBJ whole genome shotgun (WGS) entry which is preliminary data.</text>
</comment>
<proteinExistence type="predicted"/>
<dbReference type="AlphaFoldDB" id="A0A2A3ZTI8"/>
<organism evidence="1 2">
    <name type="scientific">Brevibacterium aurantiacum</name>
    <dbReference type="NCBI Taxonomy" id="273384"/>
    <lineage>
        <taxon>Bacteria</taxon>
        <taxon>Bacillati</taxon>
        <taxon>Actinomycetota</taxon>
        <taxon>Actinomycetes</taxon>
        <taxon>Micrococcales</taxon>
        <taxon>Brevibacteriaceae</taxon>
        <taxon>Brevibacterium</taxon>
    </lineage>
</organism>
<sequence length="68" mass="7371">MATKTRVSEAHVQRVLTEVQAGQQTAGEQMTPEGLELLARQVRGEITVDEAVEVIAARTRARLAARTA</sequence>
<evidence type="ECO:0000313" key="2">
    <source>
        <dbReference type="Proteomes" id="UP000217881"/>
    </source>
</evidence>
<evidence type="ECO:0000313" key="1">
    <source>
        <dbReference type="EMBL" id="PCC54864.1"/>
    </source>
</evidence>
<gene>
    <name evidence="1" type="ORF">CIK59_04990</name>
</gene>
<reference evidence="1 2" key="1">
    <citation type="journal article" date="2017" name="Elife">
        <title>Extensive horizontal gene transfer in cheese-associated bacteria.</title>
        <authorList>
            <person name="Bonham K.S."/>
            <person name="Wolfe B.E."/>
            <person name="Dutton R.J."/>
        </authorList>
    </citation>
    <scope>NUCLEOTIDE SEQUENCE [LARGE SCALE GENOMIC DNA]</scope>
    <source>
        <strain evidence="1 2">738_8</strain>
    </source>
</reference>
<dbReference type="Proteomes" id="UP000217881">
    <property type="component" value="Unassembled WGS sequence"/>
</dbReference>
<dbReference type="EMBL" id="NRHA01000007">
    <property type="protein sequence ID" value="PCC54864.1"/>
    <property type="molecule type" value="Genomic_DNA"/>
</dbReference>
<evidence type="ECO:0008006" key="3">
    <source>
        <dbReference type="Google" id="ProtNLM"/>
    </source>
</evidence>
<dbReference type="RefSeq" id="WP_096145902.1">
    <property type="nucleotide sequence ID" value="NZ_NRHA01000007.1"/>
</dbReference>
<accession>A0A2A3ZTI8</accession>
<name>A0A2A3ZTI8_BREAU</name>
<protein>
    <recommendedName>
        <fullName evidence="3">Antitoxin VbhA domain-containing protein</fullName>
    </recommendedName>
</protein>